<evidence type="ECO:0000256" key="2">
    <source>
        <dbReference type="ARBA" id="ARBA00023315"/>
    </source>
</evidence>
<feature type="domain" description="N-acetyltransferase" evidence="3">
    <location>
        <begin position="1"/>
        <end position="188"/>
    </location>
</feature>
<dbReference type="Proteomes" id="UP001597427">
    <property type="component" value="Unassembled WGS sequence"/>
</dbReference>
<keyword evidence="5" id="KW-1185">Reference proteome</keyword>
<dbReference type="SUPFAM" id="SSF55729">
    <property type="entry name" value="Acyl-CoA N-acyltransferases (Nat)"/>
    <property type="match status" value="1"/>
</dbReference>
<evidence type="ECO:0000313" key="4">
    <source>
        <dbReference type="EMBL" id="MFD2728235.1"/>
    </source>
</evidence>
<dbReference type="InterPro" id="IPR016181">
    <property type="entry name" value="Acyl_CoA_acyltransferase"/>
</dbReference>
<dbReference type="Gene3D" id="3.40.630.30">
    <property type="match status" value="1"/>
</dbReference>
<dbReference type="PROSITE" id="PS51186">
    <property type="entry name" value="GNAT"/>
    <property type="match status" value="1"/>
</dbReference>
<keyword evidence="2" id="KW-0012">Acyltransferase</keyword>
<proteinExistence type="predicted"/>
<accession>A0ABW5THR7</accession>
<organism evidence="4 5">
    <name type="scientific">Enterococcus camelliae</name>
    <dbReference type="NCBI Taxonomy" id="453959"/>
    <lineage>
        <taxon>Bacteria</taxon>
        <taxon>Bacillati</taxon>
        <taxon>Bacillota</taxon>
        <taxon>Bacilli</taxon>
        <taxon>Lactobacillales</taxon>
        <taxon>Enterococcaceae</taxon>
        <taxon>Enterococcus</taxon>
    </lineage>
</organism>
<reference evidence="5" key="1">
    <citation type="journal article" date="2019" name="Int. J. Syst. Evol. Microbiol.">
        <title>The Global Catalogue of Microorganisms (GCM) 10K type strain sequencing project: providing services to taxonomists for standard genome sequencing and annotation.</title>
        <authorList>
            <consortium name="The Broad Institute Genomics Platform"/>
            <consortium name="The Broad Institute Genome Sequencing Center for Infectious Disease"/>
            <person name="Wu L."/>
            <person name="Ma J."/>
        </authorList>
    </citation>
    <scope>NUCLEOTIDE SEQUENCE [LARGE SCALE GENOMIC DNA]</scope>
    <source>
        <strain evidence="5">TISTR 932</strain>
    </source>
</reference>
<gene>
    <name evidence="4" type="ORF">ACFSR0_02135</name>
</gene>
<protein>
    <submittedName>
        <fullName evidence="4">GNAT family N-acetyltransferase</fullName>
    </submittedName>
</protein>
<dbReference type="PANTHER" id="PTHR43877:SF1">
    <property type="entry name" value="ACETYLTRANSFERASE"/>
    <property type="match status" value="1"/>
</dbReference>
<dbReference type="Pfam" id="PF00583">
    <property type="entry name" value="Acetyltransf_1"/>
    <property type="match status" value="1"/>
</dbReference>
<dbReference type="InterPro" id="IPR000182">
    <property type="entry name" value="GNAT_dom"/>
</dbReference>
<name>A0ABW5THR7_9ENTE</name>
<dbReference type="PANTHER" id="PTHR43877">
    <property type="entry name" value="AMINOALKYLPHOSPHONATE N-ACETYLTRANSFERASE-RELATED-RELATED"/>
    <property type="match status" value="1"/>
</dbReference>
<comment type="caution">
    <text evidence="4">The sequence shown here is derived from an EMBL/GenBank/DDBJ whole genome shotgun (WGS) entry which is preliminary data.</text>
</comment>
<dbReference type="RefSeq" id="WP_379979441.1">
    <property type="nucleotide sequence ID" value="NZ_JBHUMO010000012.1"/>
</dbReference>
<evidence type="ECO:0000313" key="5">
    <source>
        <dbReference type="Proteomes" id="UP001597427"/>
    </source>
</evidence>
<dbReference type="InterPro" id="IPR050832">
    <property type="entry name" value="Bact_Acetyltransf"/>
</dbReference>
<evidence type="ECO:0000256" key="1">
    <source>
        <dbReference type="ARBA" id="ARBA00022679"/>
    </source>
</evidence>
<dbReference type="CDD" id="cd04301">
    <property type="entry name" value="NAT_SF"/>
    <property type="match status" value="1"/>
</dbReference>
<evidence type="ECO:0000259" key="3">
    <source>
        <dbReference type="PROSITE" id="PS51186"/>
    </source>
</evidence>
<dbReference type="EMBL" id="JBHUMO010000012">
    <property type="protein sequence ID" value="MFD2728235.1"/>
    <property type="molecule type" value="Genomic_DNA"/>
</dbReference>
<sequence length="188" mass="21275">MVIRKAAPEDREAVAELLLVIFKDMELPLLQRISEEKLVQMVAEAMADPMYRYNESRGIVNEIDGKLAGVAFGYPDEEEPTIDLAWDEVAKAHQLTGDTRLFKDSEVFPNEWYLDSVCVNEAFRGKGIGSSLLESVVDLARQAGKSKIGLCCDFTNHKAQKLYERVGYEAVGEQVLSNHRYYHMQKTI</sequence>
<keyword evidence="1" id="KW-0808">Transferase</keyword>